<evidence type="ECO:0000259" key="3">
    <source>
        <dbReference type="SMART" id="SM00829"/>
    </source>
</evidence>
<dbReference type="SMART" id="SM00829">
    <property type="entry name" value="PKS_ER"/>
    <property type="match status" value="1"/>
</dbReference>
<dbReference type="InterPro" id="IPR047122">
    <property type="entry name" value="Trans-enoyl_RdTase-like"/>
</dbReference>
<dbReference type="SUPFAM" id="SSF50129">
    <property type="entry name" value="GroES-like"/>
    <property type="match status" value="1"/>
</dbReference>
<feature type="domain" description="Enoyl reductase (ER)" evidence="3">
    <location>
        <begin position="14"/>
        <end position="334"/>
    </location>
</feature>
<dbReference type="GO" id="GO:0016651">
    <property type="term" value="F:oxidoreductase activity, acting on NAD(P)H"/>
    <property type="evidence" value="ECO:0007669"/>
    <property type="project" value="InterPro"/>
</dbReference>
<dbReference type="InterPro" id="IPR013154">
    <property type="entry name" value="ADH-like_N"/>
</dbReference>
<dbReference type="InterPro" id="IPR011032">
    <property type="entry name" value="GroES-like_sf"/>
</dbReference>
<dbReference type="SUPFAM" id="SSF51735">
    <property type="entry name" value="NAD(P)-binding Rossmann-fold domains"/>
    <property type="match status" value="1"/>
</dbReference>
<dbReference type="Gene3D" id="3.90.180.10">
    <property type="entry name" value="Medium-chain alcohol dehydrogenases, catalytic domain"/>
    <property type="match status" value="1"/>
</dbReference>
<dbReference type="AlphaFoldDB" id="A0A9P9BWK1"/>
<evidence type="ECO:0000256" key="2">
    <source>
        <dbReference type="ARBA" id="ARBA00023002"/>
    </source>
</evidence>
<dbReference type="Proteomes" id="UP000756346">
    <property type="component" value="Unassembled WGS sequence"/>
</dbReference>
<name>A0A9P9BWK1_9PEZI</name>
<evidence type="ECO:0000313" key="5">
    <source>
        <dbReference type="Proteomes" id="UP000756346"/>
    </source>
</evidence>
<sequence>MTSTRTHKAVVTVAARAPLELATYPTVDPGAGELLIRVEWTAATPLHLHQADGGLLIQHPAILGSTMVGVVVQVGPEDKSSQGNVSFEVGDRVFGFCPPLFGEKARAFQEYATVPSWCFGKVPRDTSAQEAATLPENFVTVFNTLSKDLNLDTPWPKPENYRPTHADTPILIWGAASSVGQYALQILKFYGYKRLIVTASAQHHAHLQELGASACFDYRSPSVVQDLLKHVTAADKNKEAAPVYPLIIDCIGSQAGSLSPLSRIPQSGSIVAVMLPVILKRATEDQAPEYSMDVEASAKWADGVVTRGVRTHFFAENYLQREVMPTMLAQRNVVPNRFRVVEGATMLERANNAIRELRRGVSGEKLIWRVSDE</sequence>
<dbReference type="GeneID" id="70178952"/>
<dbReference type="Gene3D" id="3.40.50.720">
    <property type="entry name" value="NAD(P)-binding Rossmann-like Domain"/>
    <property type="match status" value="1"/>
</dbReference>
<dbReference type="CDD" id="cd08249">
    <property type="entry name" value="enoyl_reductase_like"/>
    <property type="match status" value="1"/>
</dbReference>
<keyword evidence="2" id="KW-0560">Oxidoreductase</keyword>
<evidence type="ECO:0000256" key="1">
    <source>
        <dbReference type="ARBA" id="ARBA00008072"/>
    </source>
</evidence>
<comment type="similarity">
    <text evidence="1">Belongs to the zinc-containing alcohol dehydrogenase family.</text>
</comment>
<dbReference type="InterPro" id="IPR020843">
    <property type="entry name" value="ER"/>
</dbReference>
<dbReference type="Pfam" id="PF08240">
    <property type="entry name" value="ADH_N"/>
    <property type="match status" value="1"/>
</dbReference>
<dbReference type="PANTHER" id="PTHR45348">
    <property type="entry name" value="HYPOTHETICAL OXIDOREDUCTASE (EUROFUNG)"/>
    <property type="match status" value="1"/>
</dbReference>
<comment type="caution">
    <text evidence="4">The sequence shown here is derived from an EMBL/GenBank/DDBJ whole genome shotgun (WGS) entry which is preliminary data.</text>
</comment>
<dbReference type="OrthoDB" id="9992527at2759"/>
<accession>A0A9P9BWK1</accession>
<dbReference type="EMBL" id="JAGTJQ010000001">
    <property type="protein sequence ID" value="KAH7041503.1"/>
    <property type="molecule type" value="Genomic_DNA"/>
</dbReference>
<protein>
    <submittedName>
        <fullName evidence="4">Chaperonin 10-like protein</fullName>
    </submittedName>
</protein>
<evidence type="ECO:0000313" key="4">
    <source>
        <dbReference type="EMBL" id="KAH7041503.1"/>
    </source>
</evidence>
<reference evidence="4" key="1">
    <citation type="journal article" date="2021" name="Nat. Commun.">
        <title>Genetic determinants of endophytism in the Arabidopsis root mycobiome.</title>
        <authorList>
            <person name="Mesny F."/>
            <person name="Miyauchi S."/>
            <person name="Thiergart T."/>
            <person name="Pickel B."/>
            <person name="Atanasova L."/>
            <person name="Karlsson M."/>
            <person name="Huettel B."/>
            <person name="Barry K.W."/>
            <person name="Haridas S."/>
            <person name="Chen C."/>
            <person name="Bauer D."/>
            <person name="Andreopoulos W."/>
            <person name="Pangilinan J."/>
            <person name="LaButti K."/>
            <person name="Riley R."/>
            <person name="Lipzen A."/>
            <person name="Clum A."/>
            <person name="Drula E."/>
            <person name="Henrissat B."/>
            <person name="Kohler A."/>
            <person name="Grigoriev I.V."/>
            <person name="Martin F.M."/>
            <person name="Hacquard S."/>
        </authorList>
    </citation>
    <scope>NUCLEOTIDE SEQUENCE</scope>
    <source>
        <strain evidence="4">MPI-CAGE-CH-0230</strain>
    </source>
</reference>
<proteinExistence type="inferred from homology"/>
<dbReference type="InterPro" id="IPR036291">
    <property type="entry name" value="NAD(P)-bd_dom_sf"/>
</dbReference>
<dbReference type="PANTHER" id="PTHR45348:SF3">
    <property type="entry name" value="ENOYL REDUCTASE (ER) DOMAIN-CONTAINING PROTEIN"/>
    <property type="match status" value="1"/>
</dbReference>
<dbReference type="RefSeq" id="XP_046019558.1">
    <property type="nucleotide sequence ID" value="XM_046149406.1"/>
</dbReference>
<gene>
    <name evidence="4" type="ORF">B0I36DRAFT_235582</name>
</gene>
<keyword evidence="5" id="KW-1185">Reference proteome</keyword>
<organism evidence="4 5">
    <name type="scientific">Microdochium trichocladiopsis</name>
    <dbReference type="NCBI Taxonomy" id="1682393"/>
    <lineage>
        <taxon>Eukaryota</taxon>
        <taxon>Fungi</taxon>
        <taxon>Dikarya</taxon>
        <taxon>Ascomycota</taxon>
        <taxon>Pezizomycotina</taxon>
        <taxon>Sordariomycetes</taxon>
        <taxon>Xylariomycetidae</taxon>
        <taxon>Xylariales</taxon>
        <taxon>Microdochiaceae</taxon>
        <taxon>Microdochium</taxon>
    </lineage>
</organism>